<sequence>MCWPSRTKYYREPVVREVVYAAPRPVSRGHHHHHPRRVSVTSVSSRPVSRTYVTTTASPRASRTSYSSSTYRRRY</sequence>
<organism evidence="2 3">
    <name type="scientific">Botrytis deweyae</name>
    <dbReference type="NCBI Taxonomy" id="2478750"/>
    <lineage>
        <taxon>Eukaryota</taxon>
        <taxon>Fungi</taxon>
        <taxon>Dikarya</taxon>
        <taxon>Ascomycota</taxon>
        <taxon>Pezizomycotina</taxon>
        <taxon>Leotiomycetes</taxon>
        <taxon>Helotiales</taxon>
        <taxon>Sclerotiniaceae</taxon>
        <taxon>Botrytis</taxon>
    </lineage>
</organism>
<dbReference type="GeneID" id="62228911"/>
<dbReference type="EMBL" id="RCSX01000004">
    <property type="protein sequence ID" value="KAF7935917.1"/>
    <property type="molecule type" value="Genomic_DNA"/>
</dbReference>
<proteinExistence type="predicted"/>
<gene>
    <name evidence="2" type="ORF">EAE98_002137</name>
</gene>
<evidence type="ECO:0000313" key="3">
    <source>
        <dbReference type="Proteomes" id="UP000783213"/>
    </source>
</evidence>
<dbReference type="RefSeq" id="XP_038813495.1">
    <property type="nucleotide sequence ID" value="XM_038949756.1"/>
</dbReference>
<feature type="compositionally biased region" description="Basic residues" evidence="1">
    <location>
        <begin position="27"/>
        <end position="37"/>
    </location>
</feature>
<keyword evidence="3" id="KW-1185">Reference proteome</keyword>
<reference evidence="2 3" key="1">
    <citation type="journal article" date="2020" name="Genome Biol. Evol.">
        <title>Comparative genomics of Sclerotiniaceae.</title>
        <authorList>
            <person name="Valero Jimenez C.A."/>
            <person name="Steentjes M."/>
            <person name="Scholten O.E."/>
            <person name="Van Kan J.A.L."/>
        </authorList>
    </citation>
    <scope>NUCLEOTIDE SEQUENCE [LARGE SCALE GENOMIC DNA]</scope>
    <source>
        <strain evidence="2 3">B1</strain>
    </source>
</reference>
<feature type="region of interest" description="Disordered" evidence="1">
    <location>
        <begin position="24"/>
        <end position="75"/>
    </location>
</feature>
<feature type="compositionally biased region" description="Low complexity" evidence="1">
    <location>
        <begin position="38"/>
        <end position="75"/>
    </location>
</feature>
<evidence type="ECO:0000313" key="2">
    <source>
        <dbReference type="EMBL" id="KAF7935917.1"/>
    </source>
</evidence>
<comment type="caution">
    <text evidence="2">The sequence shown here is derived from an EMBL/GenBank/DDBJ whole genome shotgun (WGS) entry which is preliminary data.</text>
</comment>
<evidence type="ECO:0008006" key="4">
    <source>
        <dbReference type="Google" id="ProtNLM"/>
    </source>
</evidence>
<name>A0ABQ7IWB6_9HELO</name>
<protein>
    <recommendedName>
        <fullName evidence="4">REJ domain-containing protein</fullName>
    </recommendedName>
</protein>
<evidence type="ECO:0000256" key="1">
    <source>
        <dbReference type="SAM" id="MobiDB-lite"/>
    </source>
</evidence>
<dbReference type="Proteomes" id="UP000783213">
    <property type="component" value="Unassembled WGS sequence"/>
</dbReference>
<accession>A0ABQ7IWB6</accession>